<dbReference type="Proteomes" id="UP000615446">
    <property type="component" value="Unassembled WGS sequence"/>
</dbReference>
<name>A0A8H3L298_9GLOM</name>
<feature type="compositionally biased region" description="Polar residues" evidence="1">
    <location>
        <begin position="248"/>
        <end position="269"/>
    </location>
</feature>
<comment type="caution">
    <text evidence="2">The sequence shown here is derived from an EMBL/GenBank/DDBJ whole genome shotgun (WGS) entry which is preliminary data.</text>
</comment>
<accession>A0A8H3L298</accession>
<sequence>MKINPETQEEYALRLNEFADMLKKANAYQYYIENYNLAKWATAYKEYINYYPSLWIEKKKWQLSERLNKEAHYLIKERLEQQVRKPRPENGPKEGVYDKKERRLSQAEHDGYVAELEEQHRLNVQNAEFALNAFETEKRTQAVHCFWKEIEEETAIRTASLGHLNIFGRTLTQYAQNGQKRKNLSLNKNKKQIDSPASKKVKTTSRNVDDDDDDFISSHRAEESMNSRSHSKDTSSPSSSQSLKMQIGTESAGSSRGATEMTSGINEINSPEYDRPHTPPHQIRSTSENQDLLKRLRQEKQRTKSTYEPICSSIIDTTNKLLMDRLKIKRNYTWDPSDTRNEFRRKLQLPFVSTDETYSFNKHYEIHWVHRFADKLSLFFEAPRNPLLDKNSEGWINCHLLTPLIDDCFLSCEEIQVHRGEEMSLASIERKNMTREDTEKKRSGHKIDILFRIDNMEYFGSETYTDEDPQNSKPINYKHKVFREMKDQLDRILNNLKFTEESIKGVKNIVLHGITHGGLNGKMCAMYYDADIRYYFVFKTCQYRIGTTWGSIPESLVALKDVLSLKNDITNVLGVVKKVKRVALQTRPEDLFTIDNLPETTPTPKKSQKE</sequence>
<feature type="compositionally biased region" description="Basic and acidic residues" evidence="1">
    <location>
        <begin position="216"/>
        <end position="233"/>
    </location>
</feature>
<dbReference type="EMBL" id="BLAL01000034">
    <property type="protein sequence ID" value="GES78015.1"/>
    <property type="molecule type" value="Genomic_DNA"/>
</dbReference>
<feature type="region of interest" description="Disordered" evidence="1">
    <location>
        <begin position="83"/>
        <end position="102"/>
    </location>
</feature>
<gene>
    <name evidence="2" type="ORF">RCL2_000533600</name>
</gene>
<feature type="region of interest" description="Disordered" evidence="1">
    <location>
        <begin position="178"/>
        <end position="290"/>
    </location>
</feature>
<protein>
    <submittedName>
        <fullName evidence="2">C2H2-type zinc finger transcription factor</fullName>
    </submittedName>
</protein>
<evidence type="ECO:0000256" key="1">
    <source>
        <dbReference type="SAM" id="MobiDB-lite"/>
    </source>
</evidence>
<evidence type="ECO:0000313" key="3">
    <source>
        <dbReference type="Proteomes" id="UP000615446"/>
    </source>
</evidence>
<organism evidence="2 3">
    <name type="scientific">Rhizophagus clarus</name>
    <dbReference type="NCBI Taxonomy" id="94130"/>
    <lineage>
        <taxon>Eukaryota</taxon>
        <taxon>Fungi</taxon>
        <taxon>Fungi incertae sedis</taxon>
        <taxon>Mucoromycota</taxon>
        <taxon>Glomeromycotina</taxon>
        <taxon>Glomeromycetes</taxon>
        <taxon>Glomerales</taxon>
        <taxon>Glomeraceae</taxon>
        <taxon>Rhizophagus</taxon>
    </lineage>
</organism>
<reference evidence="2" key="1">
    <citation type="submission" date="2019-10" db="EMBL/GenBank/DDBJ databases">
        <title>Conservation and host-specific expression of non-tandemly repeated heterogenous ribosome RNA gene in arbuscular mycorrhizal fungi.</title>
        <authorList>
            <person name="Maeda T."/>
            <person name="Kobayashi Y."/>
            <person name="Nakagawa T."/>
            <person name="Ezawa T."/>
            <person name="Yamaguchi K."/>
            <person name="Bino T."/>
            <person name="Nishimoto Y."/>
            <person name="Shigenobu S."/>
            <person name="Kawaguchi M."/>
        </authorList>
    </citation>
    <scope>NUCLEOTIDE SEQUENCE</scope>
    <source>
        <strain evidence="2">HR1</strain>
    </source>
</reference>
<dbReference type="AlphaFoldDB" id="A0A8H3L298"/>
<evidence type="ECO:0000313" key="2">
    <source>
        <dbReference type="EMBL" id="GES78015.1"/>
    </source>
</evidence>
<proteinExistence type="predicted"/>
<dbReference type="OrthoDB" id="2404361at2759"/>